<keyword evidence="1" id="KW-0805">Transcription regulation</keyword>
<dbReference type="Proteomes" id="UP000293589">
    <property type="component" value="Chromosome"/>
</dbReference>
<gene>
    <name evidence="5" type="ORF">ESN35_09865</name>
</gene>
<dbReference type="EMBL" id="CP035464">
    <property type="protein sequence ID" value="QAY33665.1"/>
    <property type="molecule type" value="Genomic_DNA"/>
</dbReference>
<evidence type="ECO:0000256" key="3">
    <source>
        <dbReference type="ARBA" id="ARBA00023163"/>
    </source>
</evidence>
<dbReference type="CDD" id="cd01392">
    <property type="entry name" value="HTH_LacI"/>
    <property type="match status" value="1"/>
</dbReference>
<evidence type="ECO:0000313" key="6">
    <source>
        <dbReference type="Proteomes" id="UP000293589"/>
    </source>
</evidence>
<dbReference type="Gene3D" id="3.40.50.2300">
    <property type="match status" value="2"/>
</dbReference>
<dbReference type="KEGG" id="bgx:ESN35_09865"/>
<dbReference type="PROSITE" id="PS50932">
    <property type="entry name" value="HTH_LACI_2"/>
    <property type="match status" value="1"/>
</dbReference>
<keyword evidence="2" id="KW-0238">DNA-binding</keyword>
<dbReference type="SMART" id="SM00354">
    <property type="entry name" value="HTH_LACI"/>
    <property type="match status" value="1"/>
</dbReference>
<dbReference type="SUPFAM" id="SSF53822">
    <property type="entry name" value="Periplasmic binding protein-like I"/>
    <property type="match status" value="1"/>
</dbReference>
<dbReference type="CDD" id="cd06267">
    <property type="entry name" value="PBP1_LacI_sugar_binding-like"/>
    <property type="match status" value="1"/>
</dbReference>
<dbReference type="STRING" id="78344.BIGA_1137"/>
<proteinExistence type="predicted"/>
<keyword evidence="3" id="KW-0804">Transcription</keyword>
<dbReference type="SUPFAM" id="SSF47413">
    <property type="entry name" value="lambda repressor-like DNA-binding domains"/>
    <property type="match status" value="1"/>
</dbReference>
<dbReference type="InterPro" id="IPR010982">
    <property type="entry name" value="Lambda_DNA-bd_dom_sf"/>
</dbReference>
<dbReference type="PROSITE" id="PS00356">
    <property type="entry name" value="HTH_LACI_1"/>
    <property type="match status" value="1"/>
</dbReference>
<dbReference type="InterPro" id="IPR028082">
    <property type="entry name" value="Peripla_BP_I"/>
</dbReference>
<feature type="domain" description="HTH lacI-type" evidence="4">
    <location>
        <begin position="121"/>
        <end position="175"/>
    </location>
</feature>
<protein>
    <submittedName>
        <fullName evidence="5">LacI family transcriptional regulator</fullName>
    </submittedName>
</protein>
<evidence type="ECO:0000259" key="4">
    <source>
        <dbReference type="PROSITE" id="PS50932"/>
    </source>
</evidence>
<dbReference type="Gene3D" id="1.10.260.40">
    <property type="entry name" value="lambda repressor-like DNA-binding domains"/>
    <property type="match status" value="1"/>
</dbReference>
<dbReference type="Pfam" id="PF13377">
    <property type="entry name" value="Peripla_BP_3"/>
    <property type="match status" value="1"/>
</dbReference>
<dbReference type="GO" id="GO:0000976">
    <property type="term" value="F:transcription cis-regulatory region binding"/>
    <property type="evidence" value="ECO:0007669"/>
    <property type="project" value="TreeGrafter"/>
</dbReference>
<evidence type="ECO:0000256" key="1">
    <source>
        <dbReference type="ARBA" id="ARBA00023015"/>
    </source>
</evidence>
<reference evidence="5 6" key="1">
    <citation type="submission" date="2019-01" db="EMBL/GenBank/DDBJ databases">
        <title>Complete genome sequence of Bifidobacterium gallinarum CACC 514.</title>
        <authorList>
            <person name="Jung M."/>
        </authorList>
    </citation>
    <scope>NUCLEOTIDE SEQUENCE [LARGE SCALE GENOMIC DNA]</scope>
    <source>
        <strain evidence="5 6">CACC 514</strain>
    </source>
</reference>
<sequence length="463" mass="51541">MRIVAVRQIHVDAFGVAVRVFEEVDEQVAVGVGWLRFHGALPSARWNDDGYNVVLLYDALMIFNDAIRVSPSSQRESLQRYKRWKNAKLPHNHSRAPYTVAVLTTHHRHDEETSMIQQRHVTMHDVARRAGVSVKTVSNVVNDYPFVRDSTRAKVLAAIDELGYSLNMTAKNLRQGHSNIIGLSIPDPRMPYFAELSAYVMEEARVRGKHVIFNPSGVDRQTELDVLHGSFSTLTDGLIFSPLHLNTSDAADIHVDYPLVIIGEHLRLDTYDRVLTENTTGFRNATARLIELGCRRIAIIGVHEWEQDYGSSPYRLKGYRQALAAAGLPNDPALEIPAVIWYQPDGADAVARMLDGGIRPDGIVCMNDLLAMGAMQELARRGICVPQDVKVIGYDDSTDSQYLSPSLSSVDPNLREVARMSLELLCDRIEGRVPEEAGPDGYAEVVVPSRLVERESSAPDSLP</sequence>
<dbReference type="Pfam" id="PF00356">
    <property type="entry name" value="LacI"/>
    <property type="match status" value="1"/>
</dbReference>
<dbReference type="InterPro" id="IPR046335">
    <property type="entry name" value="LacI/GalR-like_sensor"/>
</dbReference>
<dbReference type="PANTHER" id="PTHR30146:SF109">
    <property type="entry name" value="HTH-TYPE TRANSCRIPTIONAL REGULATOR GALS"/>
    <property type="match status" value="1"/>
</dbReference>
<organism evidence="5 6">
    <name type="scientific">Bifidobacterium pullorum subsp. gallinarum</name>
    <dbReference type="NCBI Taxonomy" id="78344"/>
    <lineage>
        <taxon>Bacteria</taxon>
        <taxon>Bacillati</taxon>
        <taxon>Actinomycetota</taxon>
        <taxon>Actinomycetes</taxon>
        <taxon>Bifidobacteriales</taxon>
        <taxon>Bifidobacteriaceae</taxon>
        <taxon>Bifidobacterium</taxon>
    </lineage>
</organism>
<evidence type="ECO:0000313" key="5">
    <source>
        <dbReference type="EMBL" id="QAY33665.1"/>
    </source>
</evidence>
<dbReference type="AlphaFoldDB" id="A0A4P6DVM7"/>
<dbReference type="PANTHER" id="PTHR30146">
    <property type="entry name" value="LACI-RELATED TRANSCRIPTIONAL REPRESSOR"/>
    <property type="match status" value="1"/>
</dbReference>
<accession>A0A4P6DVM7</accession>
<name>A0A4P6DVM7_9BIFI</name>
<evidence type="ECO:0000256" key="2">
    <source>
        <dbReference type="ARBA" id="ARBA00023125"/>
    </source>
</evidence>
<dbReference type="InterPro" id="IPR000843">
    <property type="entry name" value="HTH_LacI"/>
</dbReference>
<dbReference type="GO" id="GO:0003700">
    <property type="term" value="F:DNA-binding transcription factor activity"/>
    <property type="evidence" value="ECO:0007669"/>
    <property type="project" value="TreeGrafter"/>
</dbReference>